<name>A0ABD0YTJ8_9HEMI</name>
<dbReference type="Gene3D" id="4.10.280.10">
    <property type="entry name" value="Helix-loop-helix DNA-binding domain"/>
    <property type="match status" value="1"/>
</dbReference>
<proteinExistence type="predicted"/>
<evidence type="ECO:0000313" key="4">
    <source>
        <dbReference type="Proteomes" id="UP001558652"/>
    </source>
</evidence>
<dbReference type="PROSITE" id="PS50888">
    <property type="entry name" value="BHLH"/>
    <property type="match status" value="1"/>
</dbReference>
<dbReference type="InterPro" id="IPR011598">
    <property type="entry name" value="bHLH_dom"/>
</dbReference>
<dbReference type="PANTHER" id="PTHR19290:SF147">
    <property type="entry name" value="HELIX-LOOP-HELIX PROTEIN DELILAH"/>
    <property type="match status" value="1"/>
</dbReference>
<dbReference type="SMART" id="SM00353">
    <property type="entry name" value="HLH"/>
    <property type="match status" value="1"/>
</dbReference>
<feature type="region of interest" description="Disordered" evidence="1">
    <location>
        <begin position="1"/>
        <end position="20"/>
    </location>
</feature>
<comment type="caution">
    <text evidence="3">The sequence shown here is derived from an EMBL/GenBank/DDBJ whole genome shotgun (WGS) entry which is preliminary data.</text>
</comment>
<feature type="compositionally biased region" description="Basic and acidic residues" evidence="1">
    <location>
        <begin position="1"/>
        <end position="12"/>
    </location>
</feature>
<dbReference type="InterPro" id="IPR050359">
    <property type="entry name" value="bHLH_transcription_factors"/>
</dbReference>
<evidence type="ECO:0000313" key="3">
    <source>
        <dbReference type="EMBL" id="KAL1138544.1"/>
    </source>
</evidence>
<keyword evidence="4" id="KW-1185">Reference proteome</keyword>
<gene>
    <name evidence="3" type="ORF">AAG570_008607</name>
</gene>
<dbReference type="SUPFAM" id="SSF47459">
    <property type="entry name" value="HLH, helix-loop-helix DNA-binding domain"/>
    <property type="match status" value="1"/>
</dbReference>
<dbReference type="Pfam" id="PF00010">
    <property type="entry name" value="HLH"/>
    <property type="match status" value="1"/>
</dbReference>
<dbReference type="InterPro" id="IPR036638">
    <property type="entry name" value="HLH_DNA-bd_sf"/>
</dbReference>
<feature type="domain" description="BHLH" evidence="2">
    <location>
        <begin position="1"/>
        <end position="40"/>
    </location>
</feature>
<evidence type="ECO:0000259" key="2">
    <source>
        <dbReference type="PROSITE" id="PS50888"/>
    </source>
</evidence>
<dbReference type="EMBL" id="JBFDAA010000003">
    <property type="protein sequence ID" value="KAL1138544.1"/>
    <property type="molecule type" value="Genomic_DNA"/>
</dbReference>
<dbReference type="Proteomes" id="UP001558652">
    <property type="component" value="Unassembled WGS sequence"/>
</dbReference>
<organism evidence="3 4">
    <name type="scientific">Ranatra chinensis</name>
    <dbReference type="NCBI Taxonomy" id="642074"/>
    <lineage>
        <taxon>Eukaryota</taxon>
        <taxon>Metazoa</taxon>
        <taxon>Ecdysozoa</taxon>
        <taxon>Arthropoda</taxon>
        <taxon>Hexapoda</taxon>
        <taxon>Insecta</taxon>
        <taxon>Pterygota</taxon>
        <taxon>Neoptera</taxon>
        <taxon>Paraneoptera</taxon>
        <taxon>Hemiptera</taxon>
        <taxon>Heteroptera</taxon>
        <taxon>Panheteroptera</taxon>
        <taxon>Nepomorpha</taxon>
        <taxon>Nepidae</taxon>
        <taxon>Ranatrinae</taxon>
        <taxon>Ranatra</taxon>
    </lineage>
</organism>
<dbReference type="AlphaFoldDB" id="A0ABD0YTJ8"/>
<dbReference type="PANTHER" id="PTHR19290">
    <property type="entry name" value="BASIC HELIX-LOOP-HELIX PROTEIN NEUROGENIN-RELATED"/>
    <property type="match status" value="1"/>
</dbReference>
<accession>A0ABD0YTJ8</accession>
<sequence>MREINEAFDSLRRAVPGGGEPEKLTKITTLRLAMKYIAALSQVLSDDSSDVESLLSDSTTQSLLDGHISSEYSDFGDTSSLHLDPYADFSSFVLDDPFPADFS</sequence>
<evidence type="ECO:0000256" key="1">
    <source>
        <dbReference type="SAM" id="MobiDB-lite"/>
    </source>
</evidence>
<reference evidence="3 4" key="1">
    <citation type="submission" date="2024-07" db="EMBL/GenBank/DDBJ databases">
        <title>Chromosome-level genome assembly of the water stick insect Ranatra chinensis (Heteroptera: Nepidae).</title>
        <authorList>
            <person name="Liu X."/>
        </authorList>
    </citation>
    <scope>NUCLEOTIDE SEQUENCE [LARGE SCALE GENOMIC DNA]</scope>
    <source>
        <strain evidence="3">Cailab_2021Rc</strain>
        <tissue evidence="3">Muscle</tissue>
    </source>
</reference>
<protein>
    <recommendedName>
        <fullName evidence="2">BHLH domain-containing protein</fullName>
    </recommendedName>
</protein>